<protein>
    <submittedName>
        <fullName evidence="1">Uncharacterized protein</fullName>
    </submittedName>
</protein>
<proteinExistence type="predicted"/>
<accession>A0ACC3C1X0</accession>
<evidence type="ECO:0000313" key="2">
    <source>
        <dbReference type="Proteomes" id="UP000798662"/>
    </source>
</evidence>
<dbReference type="Proteomes" id="UP000798662">
    <property type="component" value="Chromosome 2"/>
</dbReference>
<keyword evidence="2" id="KW-1185">Reference proteome</keyword>
<reference evidence="1" key="1">
    <citation type="submission" date="2019-11" db="EMBL/GenBank/DDBJ databases">
        <title>Nori genome reveals adaptations in red seaweeds to the harsh intertidal environment.</title>
        <authorList>
            <person name="Wang D."/>
            <person name="Mao Y."/>
        </authorList>
    </citation>
    <scope>NUCLEOTIDE SEQUENCE</scope>
    <source>
        <tissue evidence="1">Gametophyte</tissue>
    </source>
</reference>
<evidence type="ECO:0000313" key="1">
    <source>
        <dbReference type="EMBL" id="KAK1864319.1"/>
    </source>
</evidence>
<gene>
    <name evidence="1" type="ORF">I4F81_006867</name>
</gene>
<sequence length="318" mass="33528">MPSPPAPRPLRPRTRKRAATPSQGVAAEPSLRLADVLEVGASAAEYASPGASGFSGPSQGVQLTEAAGGLIKEAVSKGLRDGLRGVHSELAGLRKAYDSMSATLNILCTTVNNQGVGSERTAQALQRLQGAVRGGFSSLVPATDALSHADCGEALAAPLGAAAAAAAPALPNKKWVDLPLAEKQKVASRNLDTLSSVRDMCKETLVNTMISSDVSAEALPDAVETKEHVHAAVRAVLNVAEDDVQTYLDSSLFFPARQLTSEPVTARVSSKLGLVLPHLLQGLRRHIVPVYFKKLRVSLSEIDKAVSDQWIEDNKYTN</sequence>
<comment type="caution">
    <text evidence="1">The sequence shown here is derived from an EMBL/GenBank/DDBJ whole genome shotgun (WGS) entry which is preliminary data.</text>
</comment>
<name>A0ACC3C1X0_PYRYE</name>
<organism evidence="1 2">
    <name type="scientific">Pyropia yezoensis</name>
    <name type="common">Susabi-nori</name>
    <name type="synonym">Porphyra yezoensis</name>
    <dbReference type="NCBI Taxonomy" id="2788"/>
    <lineage>
        <taxon>Eukaryota</taxon>
        <taxon>Rhodophyta</taxon>
        <taxon>Bangiophyceae</taxon>
        <taxon>Bangiales</taxon>
        <taxon>Bangiaceae</taxon>
        <taxon>Pyropia</taxon>
    </lineage>
</organism>
<dbReference type="EMBL" id="CM020619">
    <property type="protein sequence ID" value="KAK1864319.1"/>
    <property type="molecule type" value="Genomic_DNA"/>
</dbReference>